<keyword evidence="3 8" id="KW-0863">Zinc-finger</keyword>
<dbReference type="Proteomes" id="UP001327219">
    <property type="component" value="Chromosome"/>
</dbReference>
<feature type="zinc finger region" evidence="8">
    <location>
        <begin position="3"/>
        <end position="34"/>
    </location>
</feature>
<organism evidence="10 11">
    <name type="scientific">Candidatus Bandiella euplotis</name>
    <dbReference type="NCBI Taxonomy" id="1664265"/>
    <lineage>
        <taxon>Bacteria</taxon>
        <taxon>Pseudomonadati</taxon>
        <taxon>Pseudomonadota</taxon>
        <taxon>Alphaproteobacteria</taxon>
        <taxon>Rickettsiales</taxon>
        <taxon>Candidatus Midichloriaceae</taxon>
        <taxon>Candidatus Bandiella</taxon>
    </lineage>
</organism>
<dbReference type="Pfam" id="PF03477">
    <property type="entry name" value="ATP-cone"/>
    <property type="match status" value="1"/>
</dbReference>
<reference evidence="10 11" key="1">
    <citation type="submission" date="2022-11" db="EMBL/GenBank/DDBJ databases">
        <title>Host association and intracellularity evolved multiple times independently in the Rickettsiales.</title>
        <authorList>
            <person name="Castelli M."/>
            <person name="Nardi T."/>
            <person name="Gammuto L."/>
            <person name="Bellinzona G."/>
            <person name="Sabaneyeva E."/>
            <person name="Potekhin A."/>
            <person name="Serra V."/>
            <person name="Petroni G."/>
            <person name="Sassera D."/>
        </authorList>
    </citation>
    <scope>NUCLEOTIDE SEQUENCE [LARGE SCALE GENOMIC DNA]</scope>
    <source>
        <strain evidence="10 11">NDG2</strain>
    </source>
</reference>
<name>A0ABZ0UNR1_9RICK</name>
<comment type="function">
    <text evidence="8">Negatively regulates transcription of bacterial ribonucleotide reductase nrd genes and operons by binding to NrdR-boxes.</text>
</comment>
<comment type="similarity">
    <text evidence="8">Belongs to the NrdR family.</text>
</comment>
<evidence type="ECO:0000256" key="1">
    <source>
        <dbReference type="ARBA" id="ARBA00022491"/>
    </source>
</evidence>
<keyword evidence="8" id="KW-0479">Metal-binding</keyword>
<keyword evidence="4 8" id="KW-0067">ATP-binding</keyword>
<keyword evidence="1 8" id="KW-0678">Repressor</keyword>
<keyword evidence="5 8" id="KW-0805">Transcription regulation</keyword>
<evidence type="ECO:0000259" key="9">
    <source>
        <dbReference type="PROSITE" id="PS51161"/>
    </source>
</evidence>
<dbReference type="Pfam" id="PF22811">
    <property type="entry name" value="Zn_ribbon_NrdR"/>
    <property type="match status" value="1"/>
</dbReference>
<evidence type="ECO:0000256" key="5">
    <source>
        <dbReference type="ARBA" id="ARBA00023015"/>
    </source>
</evidence>
<evidence type="ECO:0000256" key="3">
    <source>
        <dbReference type="ARBA" id="ARBA00022771"/>
    </source>
</evidence>
<dbReference type="PANTHER" id="PTHR30455">
    <property type="entry name" value="TRANSCRIPTIONAL REPRESSOR NRDR"/>
    <property type="match status" value="1"/>
</dbReference>
<dbReference type="InterPro" id="IPR003796">
    <property type="entry name" value="RNR_NrdR-like"/>
</dbReference>
<protein>
    <recommendedName>
        <fullName evidence="8">Transcriptional repressor NrdR</fullName>
    </recommendedName>
</protein>
<feature type="domain" description="ATP-cone" evidence="9">
    <location>
        <begin position="49"/>
        <end position="139"/>
    </location>
</feature>
<dbReference type="InterPro" id="IPR005144">
    <property type="entry name" value="ATP-cone_dom"/>
</dbReference>
<evidence type="ECO:0000313" key="10">
    <source>
        <dbReference type="EMBL" id="WPX96480.1"/>
    </source>
</evidence>
<evidence type="ECO:0000256" key="4">
    <source>
        <dbReference type="ARBA" id="ARBA00022840"/>
    </source>
</evidence>
<dbReference type="InterPro" id="IPR055173">
    <property type="entry name" value="NrdR-like_N"/>
</dbReference>
<accession>A0ABZ0UNR1</accession>
<evidence type="ECO:0000256" key="7">
    <source>
        <dbReference type="ARBA" id="ARBA00023163"/>
    </source>
</evidence>
<dbReference type="PROSITE" id="PS51161">
    <property type="entry name" value="ATP_CONE"/>
    <property type="match status" value="1"/>
</dbReference>
<gene>
    <name evidence="8" type="primary">nrdR</name>
    <name evidence="10" type="ORF">Bandiella_00596</name>
</gene>
<sequence length="154" mass="18073">MKCPFCDFLDTQVKDSRPSDDNINIKRRRFCNNCGARFTTYEAVEVREIKVIKRSGEKRPLDAQKLLRSLEIATRKRRLNHNDLENIVSNIIKKIQKYGEGEITSKIIGELVMKELIEIDQVAYVRYASVYMDFKEVRDFKELIQTLGHSKNDE</sequence>
<evidence type="ECO:0000256" key="2">
    <source>
        <dbReference type="ARBA" id="ARBA00022741"/>
    </source>
</evidence>
<comment type="cofactor">
    <cofactor evidence="8">
        <name>Zn(2+)</name>
        <dbReference type="ChEBI" id="CHEBI:29105"/>
    </cofactor>
    <text evidence="8">Binds 1 zinc ion.</text>
</comment>
<keyword evidence="2 8" id="KW-0547">Nucleotide-binding</keyword>
<dbReference type="RefSeq" id="WP_323733271.1">
    <property type="nucleotide sequence ID" value="NZ_CP110820.1"/>
</dbReference>
<keyword evidence="6 8" id="KW-0238">DNA-binding</keyword>
<evidence type="ECO:0000313" key="11">
    <source>
        <dbReference type="Proteomes" id="UP001327219"/>
    </source>
</evidence>
<keyword evidence="7 8" id="KW-0804">Transcription</keyword>
<dbReference type="EMBL" id="CP110820">
    <property type="protein sequence ID" value="WPX96480.1"/>
    <property type="molecule type" value="Genomic_DNA"/>
</dbReference>
<dbReference type="HAMAP" id="MF_00440">
    <property type="entry name" value="NrdR"/>
    <property type="match status" value="1"/>
</dbReference>
<keyword evidence="8" id="KW-0862">Zinc</keyword>
<evidence type="ECO:0000256" key="6">
    <source>
        <dbReference type="ARBA" id="ARBA00023125"/>
    </source>
</evidence>
<proteinExistence type="inferred from homology"/>
<keyword evidence="11" id="KW-1185">Reference proteome</keyword>
<dbReference type="PANTHER" id="PTHR30455:SF2">
    <property type="entry name" value="TRANSCRIPTIONAL REPRESSOR NRDR"/>
    <property type="match status" value="1"/>
</dbReference>
<evidence type="ECO:0000256" key="8">
    <source>
        <dbReference type="HAMAP-Rule" id="MF_00440"/>
    </source>
</evidence>
<dbReference type="NCBIfam" id="TIGR00244">
    <property type="entry name" value="transcriptional regulator NrdR"/>
    <property type="match status" value="1"/>
</dbReference>